<name>A0A7M7GFB0_STRPU</name>
<dbReference type="Proteomes" id="UP000007110">
    <property type="component" value="Unassembled WGS sequence"/>
</dbReference>
<evidence type="ECO:0000256" key="1">
    <source>
        <dbReference type="ARBA" id="ARBA00022737"/>
    </source>
</evidence>
<dbReference type="OrthoDB" id="5314041at2759"/>
<dbReference type="SUPFAM" id="SSF48403">
    <property type="entry name" value="Ankyrin repeat"/>
    <property type="match status" value="1"/>
</dbReference>
<evidence type="ECO:0000313" key="6">
    <source>
        <dbReference type="Proteomes" id="UP000007110"/>
    </source>
</evidence>
<reference evidence="5" key="2">
    <citation type="submission" date="2021-01" db="UniProtKB">
        <authorList>
            <consortium name="EnsemblMetazoa"/>
        </authorList>
    </citation>
    <scope>IDENTIFICATION</scope>
</reference>
<feature type="compositionally biased region" description="Polar residues" evidence="4">
    <location>
        <begin position="7"/>
        <end position="20"/>
    </location>
</feature>
<dbReference type="InterPro" id="IPR002110">
    <property type="entry name" value="Ankyrin_rpt"/>
</dbReference>
<dbReference type="CTD" id="441478"/>
<keyword evidence="2 3" id="KW-0040">ANK repeat</keyword>
<dbReference type="EnsemblMetazoa" id="XM_003725333">
    <property type="protein sequence ID" value="XP_003725381"/>
    <property type="gene ID" value="LOC100892201"/>
</dbReference>
<dbReference type="KEGG" id="spu:100892201"/>
<dbReference type="InterPro" id="IPR036770">
    <property type="entry name" value="Ankyrin_rpt-contain_sf"/>
</dbReference>
<dbReference type="SMART" id="SM00248">
    <property type="entry name" value="ANK"/>
    <property type="match status" value="3"/>
</dbReference>
<evidence type="ECO:0000256" key="3">
    <source>
        <dbReference type="PROSITE-ProRule" id="PRU00023"/>
    </source>
</evidence>
<organism evidence="5 6">
    <name type="scientific">Strongylocentrotus purpuratus</name>
    <name type="common">Purple sea urchin</name>
    <dbReference type="NCBI Taxonomy" id="7668"/>
    <lineage>
        <taxon>Eukaryota</taxon>
        <taxon>Metazoa</taxon>
        <taxon>Echinodermata</taxon>
        <taxon>Eleutherozoa</taxon>
        <taxon>Echinozoa</taxon>
        <taxon>Echinoidea</taxon>
        <taxon>Euechinoidea</taxon>
        <taxon>Echinacea</taxon>
        <taxon>Camarodonta</taxon>
        <taxon>Echinidea</taxon>
        <taxon>Strongylocentrotidae</taxon>
        <taxon>Strongylocentrotus</taxon>
    </lineage>
</organism>
<dbReference type="Pfam" id="PF12796">
    <property type="entry name" value="Ank_2"/>
    <property type="match status" value="1"/>
</dbReference>
<dbReference type="InParanoid" id="A0A7M7GFB0"/>
<sequence length="144" mass="15921">MEYTPDYDTTTLQQGVTPTQPVHGGPSSPMVGATAGPVHGDVRHQQLLFHEAVRLENYAELARLLRASPPARLDVNIFDRHGQTPLHQSVLKGNLEMVKLLVHCGADVALANRDGWNAVHIAAYRGYNEIALYLVRGSQTFQKR</sequence>
<keyword evidence="1" id="KW-0677">Repeat</keyword>
<dbReference type="GeneID" id="100892201"/>
<reference evidence="6" key="1">
    <citation type="submission" date="2015-02" db="EMBL/GenBank/DDBJ databases">
        <title>Genome sequencing for Strongylocentrotus purpuratus.</title>
        <authorList>
            <person name="Murali S."/>
            <person name="Liu Y."/>
            <person name="Vee V."/>
            <person name="English A."/>
            <person name="Wang M."/>
            <person name="Skinner E."/>
            <person name="Han Y."/>
            <person name="Muzny D.M."/>
            <person name="Worley K.C."/>
            <person name="Gibbs R.A."/>
        </authorList>
    </citation>
    <scope>NUCLEOTIDE SEQUENCE</scope>
</reference>
<dbReference type="Gene3D" id="1.25.40.20">
    <property type="entry name" value="Ankyrin repeat-containing domain"/>
    <property type="match status" value="1"/>
</dbReference>
<dbReference type="PANTHER" id="PTHR24173:SF74">
    <property type="entry name" value="ANKYRIN REPEAT DOMAIN-CONTAINING PROTEIN 16"/>
    <property type="match status" value="1"/>
</dbReference>
<dbReference type="PROSITE" id="PS50088">
    <property type="entry name" value="ANK_REPEAT"/>
    <property type="match status" value="1"/>
</dbReference>
<dbReference type="OMA" id="HRCCING"/>
<dbReference type="RefSeq" id="XP_003725381.1">
    <property type="nucleotide sequence ID" value="XM_003725333.1"/>
</dbReference>
<protein>
    <submittedName>
        <fullName evidence="5">Uncharacterized protein</fullName>
    </submittedName>
</protein>
<accession>A0A7M7GFB0</accession>
<evidence type="ECO:0000313" key="5">
    <source>
        <dbReference type="EnsemblMetazoa" id="XP_003725381"/>
    </source>
</evidence>
<evidence type="ECO:0000256" key="4">
    <source>
        <dbReference type="SAM" id="MobiDB-lite"/>
    </source>
</evidence>
<proteinExistence type="predicted"/>
<dbReference type="FunCoup" id="A0A7M7GFB0">
    <property type="interactions" value="19"/>
</dbReference>
<dbReference type="PANTHER" id="PTHR24173">
    <property type="entry name" value="ANKYRIN REPEAT CONTAINING"/>
    <property type="match status" value="1"/>
</dbReference>
<evidence type="ECO:0000256" key="2">
    <source>
        <dbReference type="ARBA" id="ARBA00023043"/>
    </source>
</evidence>
<feature type="repeat" description="ANK" evidence="3">
    <location>
        <begin position="81"/>
        <end position="113"/>
    </location>
</feature>
<keyword evidence="6" id="KW-1185">Reference proteome</keyword>
<feature type="region of interest" description="Disordered" evidence="4">
    <location>
        <begin position="1"/>
        <end position="27"/>
    </location>
</feature>
<dbReference type="AlphaFoldDB" id="A0A7M7GFB0"/>
<dbReference type="PROSITE" id="PS50297">
    <property type="entry name" value="ANK_REP_REGION"/>
    <property type="match status" value="1"/>
</dbReference>